<proteinExistence type="predicted"/>
<dbReference type="InterPro" id="IPR006155">
    <property type="entry name" value="Josephin"/>
</dbReference>
<evidence type="ECO:0000256" key="1">
    <source>
        <dbReference type="ARBA" id="ARBA00000707"/>
    </source>
</evidence>
<dbReference type="PANTHER" id="PTHR13291:SF0">
    <property type="entry name" value="JOSEPHIN-LIKE PROTEIN"/>
    <property type="match status" value="1"/>
</dbReference>
<evidence type="ECO:0000259" key="7">
    <source>
        <dbReference type="PROSITE" id="PS50957"/>
    </source>
</evidence>
<dbReference type="WBParaSite" id="jg17865">
    <property type="protein sequence ID" value="jg17865"/>
    <property type="gene ID" value="jg17865"/>
</dbReference>
<dbReference type="PROSITE" id="PS50957">
    <property type="entry name" value="JOSEPHIN"/>
    <property type="match status" value="1"/>
</dbReference>
<dbReference type="AlphaFoldDB" id="A0A915DC47"/>
<feature type="active site" evidence="6">
    <location>
        <position position="23"/>
    </location>
</feature>
<evidence type="ECO:0000256" key="5">
    <source>
        <dbReference type="ARBA" id="ARBA00022801"/>
    </source>
</evidence>
<reference evidence="9" key="1">
    <citation type="submission" date="2022-11" db="UniProtKB">
        <authorList>
            <consortium name="WormBaseParasite"/>
        </authorList>
    </citation>
    <scope>IDENTIFICATION</scope>
</reference>
<dbReference type="PANTHER" id="PTHR13291">
    <property type="entry name" value="JOSEPHIN 1, 2"/>
    <property type="match status" value="1"/>
</dbReference>
<dbReference type="Gene3D" id="3.90.70.40">
    <property type="match status" value="1"/>
</dbReference>
<keyword evidence="8" id="KW-1185">Reference proteome</keyword>
<evidence type="ECO:0000256" key="3">
    <source>
        <dbReference type="ARBA" id="ARBA00022670"/>
    </source>
</evidence>
<keyword evidence="4" id="KW-0833">Ubl conjugation pathway</keyword>
<dbReference type="Pfam" id="PF02099">
    <property type="entry name" value="Josephin"/>
    <property type="match status" value="1"/>
</dbReference>
<dbReference type="SMART" id="SM01246">
    <property type="entry name" value="Josephin"/>
    <property type="match status" value="1"/>
</dbReference>
<sequence length="181" mass="21470">MASDQISVLNLKIYHEKQKRQLCLLHALNNLFQKEEFRQAELDDICENFDDRRWFNSHRSWIGLGNYDANILVAALELKELSVVWFDRRLSVNRINHEAVMAYIFNVPSISYIPFMKGRHWFTVRRFDDHYYNLDSKLQSAVRIDDFVAFSNQILAEGNQLLLVTRPEDQEKCINRGDEET</sequence>
<feature type="active site" evidence="6">
    <location>
        <position position="120"/>
    </location>
</feature>
<evidence type="ECO:0000256" key="4">
    <source>
        <dbReference type="ARBA" id="ARBA00022786"/>
    </source>
</evidence>
<keyword evidence="3" id="KW-0645">Protease</keyword>
<dbReference type="GO" id="GO:0006508">
    <property type="term" value="P:proteolysis"/>
    <property type="evidence" value="ECO:0007669"/>
    <property type="project" value="UniProtKB-KW"/>
</dbReference>
<name>A0A915DC47_9BILA</name>
<accession>A0A915DC47</accession>
<feature type="active site" evidence="6">
    <location>
        <position position="135"/>
    </location>
</feature>
<protein>
    <recommendedName>
        <fullName evidence="2">ubiquitinyl hydrolase 1</fullName>
        <ecNumber evidence="2">3.4.19.12</ecNumber>
    </recommendedName>
</protein>
<organism evidence="8 9">
    <name type="scientific">Ditylenchus dipsaci</name>
    <dbReference type="NCBI Taxonomy" id="166011"/>
    <lineage>
        <taxon>Eukaryota</taxon>
        <taxon>Metazoa</taxon>
        <taxon>Ecdysozoa</taxon>
        <taxon>Nematoda</taxon>
        <taxon>Chromadorea</taxon>
        <taxon>Rhabditida</taxon>
        <taxon>Tylenchina</taxon>
        <taxon>Tylenchomorpha</taxon>
        <taxon>Sphaerularioidea</taxon>
        <taxon>Anguinidae</taxon>
        <taxon>Anguininae</taxon>
        <taxon>Ditylenchus</taxon>
    </lineage>
</organism>
<dbReference type="InterPro" id="IPR040053">
    <property type="entry name" value="JOSD1/2"/>
</dbReference>
<evidence type="ECO:0000256" key="6">
    <source>
        <dbReference type="PROSITE-ProRule" id="PRU00331"/>
    </source>
</evidence>
<dbReference type="GO" id="GO:0016579">
    <property type="term" value="P:protein deubiquitination"/>
    <property type="evidence" value="ECO:0007669"/>
    <property type="project" value="InterPro"/>
</dbReference>
<comment type="catalytic activity">
    <reaction evidence="1">
        <text>Thiol-dependent hydrolysis of ester, thioester, amide, peptide and isopeptide bonds formed by the C-terminal Gly of ubiquitin (a 76-residue protein attached to proteins as an intracellular targeting signal).</text>
        <dbReference type="EC" id="3.4.19.12"/>
    </reaction>
</comment>
<dbReference type="Proteomes" id="UP000887574">
    <property type="component" value="Unplaced"/>
</dbReference>
<feature type="domain" description="Josephin" evidence="7">
    <location>
        <begin position="10"/>
        <end position="180"/>
    </location>
</feature>
<evidence type="ECO:0000313" key="9">
    <source>
        <dbReference type="WBParaSite" id="jg17865"/>
    </source>
</evidence>
<evidence type="ECO:0000256" key="2">
    <source>
        <dbReference type="ARBA" id="ARBA00012759"/>
    </source>
</evidence>
<evidence type="ECO:0000313" key="8">
    <source>
        <dbReference type="Proteomes" id="UP000887574"/>
    </source>
</evidence>
<dbReference type="EC" id="3.4.19.12" evidence="2"/>
<keyword evidence="5 6" id="KW-0378">Hydrolase</keyword>
<dbReference type="GO" id="GO:0004843">
    <property type="term" value="F:cysteine-type deubiquitinase activity"/>
    <property type="evidence" value="ECO:0007669"/>
    <property type="project" value="UniProtKB-EC"/>
</dbReference>